<gene>
    <name evidence="2" type="primary">htrE_1</name>
    <name evidence="2" type="ORF">NCTC8271_04514</name>
</gene>
<evidence type="ECO:0000313" key="3">
    <source>
        <dbReference type="Proteomes" id="UP000273655"/>
    </source>
</evidence>
<reference evidence="2 3" key="1">
    <citation type="submission" date="2018-12" db="EMBL/GenBank/DDBJ databases">
        <authorList>
            <consortium name="Pathogen Informatics"/>
        </authorList>
    </citation>
    <scope>NUCLEOTIDE SEQUENCE [LARGE SCALE GENOMIC DNA]</scope>
    <source>
        <strain evidence="2 3">NCTC8271</strain>
    </source>
</reference>
<dbReference type="Gene3D" id="2.60.40.2610">
    <property type="entry name" value="Outer membrane usher protein FimD, plug domain"/>
    <property type="match status" value="1"/>
</dbReference>
<protein>
    <submittedName>
        <fullName evidence="2">Fimbrial outer membrane usher protein StbC</fullName>
    </submittedName>
</protein>
<dbReference type="GO" id="GO:0009297">
    <property type="term" value="P:pilus assembly"/>
    <property type="evidence" value="ECO:0007669"/>
    <property type="project" value="InterPro"/>
</dbReference>
<dbReference type="InterPro" id="IPR025949">
    <property type="entry name" value="PapC-like_C"/>
</dbReference>
<dbReference type="Gene3D" id="2.60.40.2070">
    <property type="match status" value="1"/>
</dbReference>
<dbReference type="GO" id="GO:0015473">
    <property type="term" value="F:fimbrial usher porin activity"/>
    <property type="evidence" value="ECO:0007669"/>
    <property type="project" value="InterPro"/>
</dbReference>
<sequence length="143" mass="15615">MIDRFGYAILPSLSPYRINNVTLDTRKMRSDAELTGGSQQIVPYAGAIARVNFATISGKAVLISVKMPDGGIPPMGADVFNGEGTNIGMVGQSGQIYARIAHPSGSLLVRWGKEANQRCRVAYQLDLHTKEPFLYLNKICEKE</sequence>
<dbReference type="Pfam" id="PF13953">
    <property type="entry name" value="PapC_C"/>
    <property type="match status" value="1"/>
</dbReference>
<dbReference type="PANTHER" id="PTHR30451">
    <property type="entry name" value="OUTER MEMBRANE USHER PROTEIN"/>
    <property type="match status" value="1"/>
</dbReference>
<name>A0A3S4FAC7_SALET</name>
<dbReference type="Pfam" id="PF00577">
    <property type="entry name" value="Usher"/>
    <property type="match status" value="1"/>
</dbReference>
<proteinExistence type="predicted"/>
<dbReference type="EMBL" id="LR134148">
    <property type="protein sequence ID" value="VEA41849.1"/>
    <property type="molecule type" value="Genomic_DNA"/>
</dbReference>
<evidence type="ECO:0000259" key="1">
    <source>
        <dbReference type="Pfam" id="PF13953"/>
    </source>
</evidence>
<dbReference type="AlphaFoldDB" id="A0A3S4FAC7"/>
<dbReference type="InterPro" id="IPR042186">
    <property type="entry name" value="FimD_plug_dom"/>
</dbReference>
<dbReference type="PANTHER" id="PTHR30451:SF20">
    <property type="entry name" value="FIMBRIAE USHER"/>
    <property type="match status" value="1"/>
</dbReference>
<dbReference type="GO" id="GO:0009279">
    <property type="term" value="C:cell outer membrane"/>
    <property type="evidence" value="ECO:0007669"/>
    <property type="project" value="TreeGrafter"/>
</dbReference>
<dbReference type="InterPro" id="IPR000015">
    <property type="entry name" value="Fimb_usher"/>
</dbReference>
<dbReference type="Proteomes" id="UP000273655">
    <property type="component" value="Chromosome 1"/>
</dbReference>
<dbReference type="InterPro" id="IPR043142">
    <property type="entry name" value="PapC-like_C_sf"/>
</dbReference>
<feature type="domain" description="PapC-like C-terminal" evidence="1">
    <location>
        <begin position="62"/>
        <end position="126"/>
    </location>
</feature>
<accession>A0A3S4FAC7</accession>
<evidence type="ECO:0000313" key="2">
    <source>
        <dbReference type="EMBL" id="VEA41849.1"/>
    </source>
</evidence>
<organism evidence="2 3">
    <name type="scientific">Salmonella enterica I</name>
    <dbReference type="NCBI Taxonomy" id="59201"/>
    <lineage>
        <taxon>Bacteria</taxon>
        <taxon>Pseudomonadati</taxon>
        <taxon>Pseudomonadota</taxon>
        <taxon>Gammaproteobacteria</taxon>
        <taxon>Enterobacterales</taxon>
        <taxon>Enterobacteriaceae</taxon>
        <taxon>Salmonella</taxon>
    </lineage>
</organism>